<dbReference type="Gene3D" id="3.60.110.10">
    <property type="entry name" value="Carbon-nitrogen hydrolase"/>
    <property type="match status" value="2"/>
</dbReference>
<gene>
    <name evidence="3" type="ORF">GCM10022414_33610</name>
</gene>
<protein>
    <recommendedName>
        <fullName evidence="2">CN hydrolase domain-containing protein</fullName>
    </recommendedName>
</protein>
<dbReference type="InterPro" id="IPR003010">
    <property type="entry name" value="C-N_Hydrolase"/>
</dbReference>
<evidence type="ECO:0000256" key="1">
    <source>
        <dbReference type="ARBA" id="ARBA00022801"/>
    </source>
</evidence>
<dbReference type="SUPFAM" id="SSF56317">
    <property type="entry name" value="Carbon-nitrogen hydrolase"/>
    <property type="match status" value="2"/>
</dbReference>
<keyword evidence="1" id="KW-0378">Hydrolase</keyword>
<dbReference type="PANTHER" id="PTHR43674">
    <property type="entry name" value="NITRILASE C965.09-RELATED"/>
    <property type="match status" value="1"/>
</dbReference>
<dbReference type="PROSITE" id="PS50263">
    <property type="entry name" value="CN_HYDROLASE"/>
    <property type="match status" value="1"/>
</dbReference>
<reference evidence="4" key="1">
    <citation type="journal article" date="2019" name="Int. J. Syst. Evol. Microbiol.">
        <title>The Global Catalogue of Microorganisms (GCM) 10K type strain sequencing project: providing services to taxonomists for standard genome sequencing and annotation.</title>
        <authorList>
            <consortium name="The Broad Institute Genomics Platform"/>
            <consortium name="The Broad Institute Genome Sequencing Center for Infectious Disease"/>
            <person name="Wu L."/>
            <person name="Ma J."/>
        </authorList>
    </citation>
    <scope>NUCLEOTIDE SEQUENCE [LARGE SCALE GENOMIC DNA]</scope>
    <source>
        <strain evidence="4">JCM 17304</strain>
    </source>
</reference>
<comment type="caution">
    <text evidence="3">The sequence shown here is derived from an EMBL/GenBank/DDBJ whole genome shotgun (WGS) entry which is preliminary data.</text>
</comment>
<dbReference type="Proteomes" id="UP001500392">
    <property type="component" value="Unassembled WGS sequence"/>
</dbReference>
<dbReference type="Pfam" id="PF00795">
    <property type="entry name" value="CN_hydrolase"/>
    <property type="match status" value="1"/>
</dbReference>
<organism evidence="3 4">
    <name type="scientific">Zhongshania borealis</name>
    <dbReference type="NCBI Taxonomy" id="889488"/>
    <lineage>
        <taxon>Bacteria</taxon>
        <taxon>Pseudomonadati</taxon>
        <taxon>Pseudomonadota</taxon>
        <taxon>Gammaproteobacteria</taxon>
        <taxon>Cellvibrionales</taxon>
        <taxon>Spongiibacteraceae</taxon>
        <taxon>Zhongshania</taxon>
    </lineage>
</organism>
<keyword evidence="4" id="KW-1185">Reference proteome</keyword>
<evidence type="ECO:0000259" key="2">
    <source>
        <dbReference type="PROSITE" id="PS50263"/>
    </source>
</evidence>
<dbReference type="InterPro" id="IPR036526">
    <property type="entry name" value="C-N_Hydrolase_sf"/>
</dbReference>
<evidence type="ECO:0000313" key="4">
    <source>
        <dbReference type="Proteomes" id="UP001500392"/>
    </source>
</evidence>
<feature type="domain" description="CN hydrolase" evidence="2">
    <location>
        <begin position="9"/>
        <end position="262"/>
    </location>
</feature>
<dbReference type="RefSeq" id="WP_344938287.1">
    <property type="nucleotide sequence ID" value="NZ_BAABDM010000010.1"/>
</dbReference>
<proteinExistence type="predicted"/>
<evidence type="ECO:0000313" key="3">
    <source>
        <dbReference type="EMBL" id="GAA4104598.1"/>
    </source>
</evidence>
<sequence length="571" mass="61568">MTSETSTPIRVAAAQCAIGSNMDENLSTCLRVLDKAAEHKPVLVVLPEFCNHLSWYDNAEHCYEVSLTLDSAFLTAISAKAKAIGAYVSIGATLRREGGKVSGSALLYSPQGELLGIADKQVLIGHENDFLEPAQNAAPIIDTDIGRLAMYMCMDGVINETPHCLALRGAQVLCNSLNSFAPDEGNLHIPVRAAENKVFVVAANKVGPLVPEAMMADISAATNIPEVFLCGAGESQIVAPDGTVLAMAQTQDEEVISALITVVAADSKVRPDGTDIIASRRPELYSSLGENPASQSLAVFGGKPDLQAAMIRWQDETIAEMCVLVAEAQRAGAQLIALSPPAAFAHIQENELGHWQLRGAELVSALGEILNDDVYVLSAQVAAQGAAYQHQVVAIASHGVVAEQGQVHFSQRFAWSTLADDFTSVDLPFARVCMLTSDDSIYPESFRLCAMAAAEIAVVPMMPLEHWELQTGLVERAAENRLNLLAPTANFEFGRGFAAGLLEDFTVFGEWKTRIFDGVLTRPPLTDMRDDSAITLAMLHPRYAENKVVSRNTHLIENRPWYLLQPMTTAN</sequence>
<dbReference type="CDD" id="cd07197">
    <property type="entry name" value="nitrilase"/>
    <property type="match status" value="1"/>
</dbReference>
<accession>A0ABP7X5J5</accession>
<dbReference type="EMBL" id="BAABDM010000010">
    <property type="protein sequence ID" value="GAA4104598.1"/>
    <property type="molecule type" value="Genomic_DNA"/>
</dbReference>
<name>A0ABP7X5J5_9GAMM</name>
<dbReference type="InterPro" id="IPR050345">
    <property type="entry name" value="Aliph_Amidase/BUP"/>
</dbReference>
<dbReference type="PANTHER" id="PTHR43674:SF2">
    <property type="entry name" value="BETA-UREIDOPROPIONASE"/>
    <property type="match status" value="1"/>
</dbReference>